<evidence type="ECO:0000313" key="3">
    <source>
        <dbReference type="Proteomes" id="UP000515158"/>
    </source>
</evidence>
<sequence length="240" mass="27638">MAVVNLDTTEMENSCPPQQRFLWSDAETEYFLKLLAEYQVTRHLEYRKYRNAGVFQALEGPMREAGYKRNFNQLRIKWKNMKKTFVEGRRLDAAGSLPYSACPFYDQLYGLLKNDPSVCQKSACGEDTPTNFDIVDASTTPDFRDDLEESHEESALDLFSNFSKTTEVNVKKEFLDLNELPCAEPSEPVQKLKCLQNADPDELFLAMILPDIKKLSAPKKRKVKMEVQRLLDDALTEEDQ</sequence>
<dbReference type="Pfam" id="PF02944">
    <property type="entry name" value="BESS"/>
    <property type="match status" value="1"/>
</dbReference>
<evidence type="ECO:0000313" key="4">
    <source>
        <dbReference type="RefSeq" id="XP_034240370.1"/>
    </source>
</evidence>
<dbReference type="Pfam" id="PF13837">
    <property type="entry name" value="Myb_DNA-bind_4"/>
    <property type="match status" value="1"/>
</dbReference>
<feature type="domain" description="BESS" evidence="2">
    <location>
        <begin position="198"/>
        <end position="237"/>
    </location>
</feature>
<comment type="subcellular location">
    <subcellularLocation>
        <location evidence="1">Nucleus</location>
    </subcellularLocation>
</comment>
<dbReference type="Gene3D" id="1.10.10.60">
    <property type="entry name" value="Homeodomain-like"/>
    <property type="match status" value="1"/>
</dbReference>
<evidence type="ECO:0000256" key="1">
    <source>
        <dbReference type="PROSITE-ProRule" id="PRU00371"/>
    </source>
</evidence>
<dbReference type="GO" id="GO:0005634">
    <property type="term" value="C:nucleus"/>
    <property type="evidence" value="ECO:0007669"/>
    <property type="project" value="UniProtKB-SubCell"/>
</dbReference>
<dbReference type="PANTHER" id="PTHR47595:SF1">
    <property type="entry name" value="MYB_SANT-LIKE DNA-BINDING DOMAIN-CONTAINING PROTEIN"/>
    <property type="match status" value="1"/>
</dbReference>
<dbReference type="RefSeq" id="XP_034240370.1">
    <property type="nucleotide sequence ID" value="XM_034384479.1"/>
</dbReference>
<dbReference type="AlphaFoldDB" id="A0A6P8YSK9"/>
<dbReference type="InParanoid" id="A0A6P8YSK9"/>
<keyword evidence="1" id="KW-0539">Nucleus</keyword>
<dbReference type="GeneID" id="117644834"/>
<accession>A0A6P8YSK9</accession>
<dbReference type="PANTHER" id="PTHR47595">
    <property type="entry name" value="HEAT SHOCK 70 KDA PROTEIN 14"/>
    <property type="match status" value="1"/>
</dbReference>
<dbReference type="GO" id="GO:0003677">
    <property type="term" value="F:DNA binding"/>
    <property type="evidence" value="ECO:0007669"/>
    <property type="project" value="InterPro"/>
</dbReference>
<dbReference type="Proteomes" id="UP000515158">
    <property type="component" value="Unplaced"/>
</dbReference>
<gene>
    <name evidence="4" type="primary">LOC117644834</name>
</gene>
<dbReference type="KEGG" id="tpal:117644834"/>
<protein>
    <submittedName>
        <fullName evidence="4">Uncharacterized protein LOC117644834 isoform X1</fullName>
    </submittedName>
</protein>
<proteinExistence type="predicted"/>
<dbReference type="InterPro" id="IPR004210">
    <property type="entry name" value="BESS_motif"/>
</dbReference>
<reference evidence="4" key="1">
    <citation type="submission" date="2025-08" db="UniProtKB">
        <authorList>
            <consortium name="RefSeq"/>
        </authorList>
    </citation>
    <scope>IDENTIFICATION</scope>
    <source>
        <tissue evidence="4">Total insect</tissue>
    </source>
</reference>
<organism evidence="4">
    <name type="scientific">Thrips palmi</name>
    <name type="common">Melon thrips</name>
    <dbReference type="NCBI Taxonomy" id="161013"/>
    <lineage>
        <taxon>Eukaryota</taxon>
        <taxon>Metazoa</taxon>
        <taxon>Ecdysozoa</taxon>
        <taxon>Arthropoda</taxon>
        <taxon>Hexapoda</taxon>
        <taxon>Insecta</taxon>
        <taxon>Pterygota</taxon>
        <taxon>Neoptera</taxon>
        <taxon>Paraneoptera</taxon>
        <taxon>Thysanoptera</taxon>
        <taxon>Terebrantia</taxon>
        <taxon>Thripoidea</taxon>
        <taxon>Thripidae</taxon>
        <taxon>Thrips</taxon>
    </lineage>
</organism>
<dbReference type="PROSITE" id="PS51031">
    <property type="entry name" value="BESS"/>
    <property type="match status" value="1"/>
</dbReference>
<keyword evidence="3" id="KW-1185">Reference proteome</keyword>
<dbReference type="InterPro" id="IPR044822">
    <property type="entry name" value="Myb_DNA-bind_4"/>
</dbReference>
<name>A0A6P8YSK9_THRPL</name>
<evidence type="ECO:0000259" key="2">
    <source>
        <dbReference type="PROSITE" id="PS51031"/>
    </source>
</evidence>
<dbReference type="OrthoDB" id="691673at2759"/>